<reference evidence="3" key="1">
    <citation type="journal article" date="2015" name="Nature">
        <title>Complex archaea that bridge the gap between prokaryotes and eukaryotes.</title>
        <authorList>
            <person name="Spang A."/>
            <person name="Saw J.H."/>
            <person name="Jorgensen S.L."/>
            <person name="Zaremba-Niedzwiedzka K."/>
            <person name="Martijn J."/>
            <person name="Lind A.E."/>
            <person name="van Eijk R."/>
            <person name="Schleper C."/>
            <person name="Guy L."/>
            <person name="Ettema T.J."/>
        </authorList>
    </citation>
    <scope>NUCLEOTIDE SEQUENCE</scope>
</reference>
<feature type="transmembrane region" description="Helical" evidence="1">
    <location>
        <begin position="127"/>
        <end position="145"/>
    </location>
</feature>
<evidence type="ECO:0000313" key="3">
    <source>
        <dbReference type="EMBL" id="KKL76212.1"/>
    </source>
</evidence>
<feature type="transmembrane region" description="Helical" evidence="1">
    <location>
        <begin position="151"/>
        <end position="171"/>
    </location>
</feature>
<name>A0A0F9HM20_9ZZZZ</name>
<dbReference type="InterPro" id="IPR000620">
    <property type="entry name" value="EamA_dom"/>
</dbReference>
<feature type="transmembrane region" description="Helical" evidence="1">
    <location>
        <begin position="212"/>
        <end position="234"/>
    </location>
</feature>
<dbReference type="GO" id="GO:0016020">
    <property type="term" value="C:membrane"/>
    <property type="evidence" value="ECO:0007669"/>
    <property type="project" value="InterPro"/>
</dbReference>
<feature type="transmembrane region" description="Helical" evidence="1">
    <location>
        <begin position="267"/>
        <end position="285"/>
    </location>
</feature>
<keyword evidence="1" id="KW-1133">Transmembrane helix</keyword>
<feature type="domain" description="EamA" evidence="2">
    <location>
        <begin position="14"/>
        <end position="145"/>
    </location>
</feature>
<dbReference type="Pfam" id="PF00892">
    <property type="entry name" value="EamA"/>
    <property type="match status" value="2"/>
</dbReference>
<organism evidence="3">
    <name type="scientific">marine sediment metagenome</name>
    <dbReference type="NCBI Taxonomy" id="412755"/>
    <lineage>
        <taxon>unclassified sequences</taxon>
        <taxon>metagenomes</taxon>
        <taxon>ecological metagenomes</taxon>
    </lineage>
</organism>
<keyword evidence="1" id="KW-0472">Membrane</keyword>
<dbReference type="PANTHER" id="PTHR22911:SF103">
    <property type="entry name" value="BLR2811 PROTEIN"/>
    <property type="match status" value="1"/>
</dbReference>
<dbReference type="EMBL" id="LAZR01024121">
    <property type="protein sequence ID" value="KKL76212.1"/>
    <property type="molecule type" value="Genomic_DNA"/>
</dbReference>
<feature type="domain" description="EamA" evidence="2">
    <location>
        <begin position="155"/>
        <end position="279"/>
    </location>
</feature>
<feature type="transmembrane region" description="Helical" evidence="1">
    <location>
        <begin position="241"/>
        <end position="261"/>
    </location>
</feature>
<gene>
    <name evidence="3" type="ORF">LCGC14_2047150</name>
</gene>
<evidence type="ECO:0000256" key="1">
    <source>
        <dbReference type="SAM" id="Phobius"/>
    </source>
</evidence>
<dbReference type="AlphaFoldDB" id="A0A0F9HM20"/>
<dbReference type="SUPFAM" id="SSF103481">
    <property type="entry name" value="Multidrug resistance efflux transporter EmrE"/>
    <property type="match status" value="2"/>
</dbReference>
<proteinExistence type="predicted"/>
<feature type="transmembrane region" description="Helical" evidence="1">
    <location>
        <begin position="183"/>
        <end position="206"/>
    </location>
</feature>
<feature type="transmembrane region" description="Helical" evidence="1">
    <location>
        <begin position="15"/>
        <end position="33"/>
    </location>
</feature>
<protein>
    <recommendedName>
        <fullName evidence="2">EamA domain-containing protein</fullName>
    </recommendedName>
</protein>
<accession>A0A0F9HM20</accession>
<keyword evidence="1" id="KW-0812">Transmembrane</keyword>
<feature type="transmembrane region" description="Helical" evidence="1">
    <location>
        <begin position="82"/>
        <end position="106"/>
    </location>
</feature>
<dbReference type="PANTHER" id="PTHR22911">
    <property type="entry name" value="ACYL-MALONYL CONDENSING ENZYME-RELATED"/>
    <property type="match status" value="1"/>
</dbReference>
<sequence length="305" mass="33173">MTFSPALPRTAEARGILMMIGAIAIFTVMDALAKGIGQRTDTVMALWSRYAGQTLVVLAMVAPRLKSVLRTRYPKLQFLRSIFLLCATTCFFFGLSMIGLAEATAIMDLNPVFITLGAALILGERFGARRAVGVGLSLIGALIIIRPGSDLFSYAALLPLAAAFFYSAYALTTRFVGRDEDAWTSLLYTALMGAVLLSLLVPFFWVRPDPTALLMMSLIGFCGAFSQLLLIRALMIAEASLIAPFAYAGLIFATLWGYLFFNEIPDLPTVIGMLIIAGSGVYVWYRETRVARRAAAEVPARAPIR</sequence>
<dbReference type="InterPro" id="IPR037185">
    <property type="entry name" value="EmrE-like"/>
</dbReference>
<evidence type="ECO:0000259" key="2">
    <source>
        <dbReference type="Pfam" id="PF00892"/>
    </source>
</evidence>
<comment type="caution">
    <text evidence="3">The sequence shown here is derived from an EMBL/GenBank/DDBJ whole genome shotgun (WGS) entry which is preliminary data.</text>
</comment>